<dbReference type="GO" id="GO:0005737">
    <property type="term" value="C:cytoplasm"/>
    <property type="evidence" value="ECO:0007669"/>
    <property type="project" value="TreeGrafter"/>
</dbReference>
<keyword evidence="7" id="KW-0863">Zinc-finger</keyword>
<dbReference type="Pfam" id="PF13155">
    <property type="entry name" value="Toprim_2"/>
    <property type="match status" value="1"/>
</dbReference>
<dbReference type="EC" id="2.7.7.101" evidence="12"/>
<dbReference type="Gene3D" id="1.10.860.10">
    <property type="entry name" value="DNAb Helicase, Chain A"/>
    <property type="match status" value="1"/>
</dbReference>
<evidence type="ECO:0000256" key="9">
    <source>
        <dbReference type="ARBA" id="ARBA00022842"/>
    </source>
</evidence>
<evidence type="ECO:0000256" key="11">
    <source>
        <dbReference type="ARBA" id="ARBA00023163"/>
    </source>
</evidence>
<dbReference type="InterPro" id="IPR016136">
    <property type="entry name" value="DNA_helicase_N/primase_C"/>
</dbReference>
<evidence type="ECO:0000256" key="14">
    <source>
        <dbReference type="SAM" id="MobiDB-lite"/>
    </source>
</evidence>
<comment type="catalytic activity">
    <reaction evidence="12">
        <text>ssDNA + n NTP = ssDNA/pppN(pN)n-1 hybrid + (n-1) diphosphate.</text>
        <dbReference type="EC" id="2.7.7.101"/>
    </reaction>
</comment>
<keyword evidence="5 12" id="KW-0235">DNA replication</keyword>
<evidence type="ECO:0000259" key="16">
    <source>
        <dbReference type="SMART" id="SM00493"/>
    </source>
</evidence>
<comment type="caution">
    <text evidence="12">Lacks conserved residue(s) required for the propagation of feature annotation.</text>
</comment>
<dbReference type="SMART" id="SM00400">
    <property type="entry name" value="ZnF_CHCC"/>
    <property type="match status" value="1"/>
</dbReference>
<dbReference type="GO" id="GO:0003899">
    <property type="term" value="F:DNA-directed RNA polymerase activity"/>
    <property type="evidence" value="ECO:0007669"/>
    <property type="project" value="UniProtKB-UniRule"/>
</dbReference>
<dbReference type="GO" id="GO:1990077">
    <property type="term" value="C:primosome complex"/>
    <property type="evidence" value="ECO:0007669"/>
    <property type="project" value="UniProtKB-KW"/>
</dbReference>
<dbReference type="InterPro" id="IPR013264">
    <property type="entry name" value="DNAG_N"/>
</dbReference>
<dbReference type="HAMAP" id="MF_00974">
    <property type="entry name" value="DNA_primase_DnaG"/>
    <property type="match status" value="1"/>
</dbReference>
<dbReference type="SMART" id="SM00493">
    <property type="entry name" value="TOPRIM"/>
    <property type="match status" value="1"/>
</dbReference>
<dbReference type="InterPro" id="IPR034151">
    <property type="entry name" value="TOPRIM_DnaG_bac"/>
</dbReference>
<feature type="domain" description="Zinc finger CHC2-type" evidence="15">
    <location>
        <begin position="51"/>
        <end position="105"/>
    </location>
</feature>
<reference evidence="17 18" key="1">
    <citation type="submission" date="2018-05" db="EMBL/GenBank/DDBJ databases">
        <title>Coraliomargarita sinensis sp. nov., isolated from a marine solar saltern.</title>
        <authorList>
            <person name="Zhou L.Y."/>
        </authorList>
    </citation>
    <scope>NUCLEOTIDE SEQUENCE [LARGE SCALE GENOMIC DNA]</scope>
    <source>
        <strain evidence="17 18">WN38</strain>
    </source>
</reference>
<comment type="cofactor">
    <cofactor evidence="13">
        <name>Zn(2+)</name>
        <dbReference type="ChEBI" id="CHEBI:29105"/>
    </cofactor>
    <text evidence="13">Binds 1 zinc ion per monomer.</text>
</comment>
<keyword evidence="4 12" id="KW-0548">Nucleotidyltransferase</keyword>
<name>A0A317ZHY0_9BACT</name>
<dbReference type="GO" id="GO:0000428">
    <property type="term" value="C:DNA-directed RNA polymerase complex"/>
    <property type="evidence" value="ECO:0007669"/>
    <property type="project" value="UniProtKB-KW"/>
</dbReference>
<evidence type="ECO:0000313" key="17">
    <source>
        <dbReference type="EMBL" id="PXA04582.1"/>
    </source>
</evidence>
<comment type="function">
    <text evidence="12 13">RNA polymerase that catalyzes the synthesis of short RNA molecules used as primers for DNA polymerase during DNA replication.</text>
</comment>
<evidence type="ECO:0000256" key="6">
    <source>
        <dbReference type="ARBA" id="ARBA00022723"/>
    </source>
</evidence>
<dbReference type="InterPro" id="IPR037068">
    <property type="entry name" value="DNA_primase_core_N_sf"/>
</dbReference>
<feature type="domain" description="Toprim" evidence="16">
    <location>
        <begin position="286"/>
        <end position="358"/>
    </location>
</feature>
<evidence type="ECO:0000256" key="3">
    <source>
        <dbReference type="ARBA" id="ARBA00022679"/>
    </source>
</evidence>
<dbReference type="InterPro" id="IPR006295">
    <property type="entry name" value="DNA_primase_DnaG"/>
</dbReference>
<accession>A0A317ZHY0</accession>
<evidence type="ECO:0000256" key="7">
    <source>
        <dbReference type="ARBA" id="ARBA00022771"/>
    </source>
</evidence>
<keyword evidence="10 12" id="KW-0238">DNA-binding</keyword>
<dbReference type="SUPFAM" id="SSF57783">
    <property type="entry name" value="Zinc beta-ribbon"/>
    <property type="match status" value="1"/>
</dbReference>
<evidence type="ECO:0000313" key="18">
    <source>
        <dbReference type="Proteomes" id="UP000247099"/>
    </source>
</evidence>
<dbReference type="Pfam" id="PF08275">
    <property type="entry name" value="DNAG_N"/>
    <property type="match status" value="1"/>
</dbReference>
<dbReference type="Proteomes" id="UP000247099">
    <property type="component" value="Unassembled WGS sequence"/>
</dbReference>
<proteinExistence type="inferred from homology"/>
<keyword evidence="2 12" id="KW-0639">Primosome</keyword>
<comment type="similarity">
    <text evidence="12 13">Belongs to the DnaG primase family.</text>
</comment>
<keyword evidence="18" id="KW-1185">Reference proteome</keyword>
<dbReference type="InterPro" id="IPR030846">
    <property type="entry name" value="DnaG_bac"/>
</dbReference>
<evidence type="ECO:0000256" key="8">
    <source>
        <dbReference type="ARBA" id="ARBA00022833"/>
    </source>
</evidence>
<evidence type="ECO:0000259" key="15">
    <source>
        <dbReference type="SMART" id="SM00400"/>
    </source>
</evidence>
<organism evidence="17 18">
    <name type="scientific">Coraliomargarita sinensis</name>
    <dbReference type="NCBI Taxonomy" id="2174842"/>
    <lineage>
        <taxon>Bacteria</taxon>
        <taxon>Pseudomonadati</taxon>
        <taxon>Verrucomicrobiota</taxon>
        <taxon>Opitutia</taxon>
        <taxon>Puniceicoccales</taxon>
        <taxon>Coraliomargaritaceae</taxon>
        <taxon>Coraliomargarita</taxon>
    </lineage>
</organism>
<keyword evidence="1 12" id="KW-0240">DNA-directed RNA polymerase</keyword>
<evidence type="ECO:0000256" key="12">
    <source>
        <dbReference type="HAMAP-Rule" id="MF_00974"/>
    </source>
</evidence>
<dbReference type="Gene3D" id="3.90.980.10">
    <property type="entry name" value="DNA primase, catalytic core, N-terminal domain"/>
    <property type="match status" value="1"/>
</dbReference>
<dbReference type="Pfam" id="PF01807">
    <property type="entry name" value="Zn_ribbon_DnaG"/>
    <property type="match status" value="1"/>
</dbReference>
<dbReference type="FunFam" id="3.90.580.10:FF:000001">
    <property type="entry name" value="DNA primase"/>
    <property type="match status" value="1"/>
</dbReference>
<dbReference type="InterPro" id="IPR002694">
    <property type="entry name" value="Znf_CHC2"/>
</dbReference>
<dbReference type="GO" id="GO:0008270">
    <property type="term" value="F:zinc ion binding"/>
    <property type="evidence" value="ECO:0007669"/>
    <property type="project" value="UniProtKB-KW"/>
</dbReference>
<evidence type="ECO:0000256" key="10">
    <source>
        <dbReference type="ARBA" id="ARBA00023125"/>
    </source>
</evidence>
<dbReference type="FunCoup" id="A0A317ZHY0">
    <property type="interactions" value="226"/>
</dbReference>
<dbReference type="InterPro" id="IPR050219">
    <property type="entry name" value="DnaG_primase"/>
</dbReference>
<dbReference type="InterPro" id="IPR036977">
    <property type="entry name" value="DNA_primase_Znf_CHC2"/>
</dbReference>
<gene>
    <name evidence="12 17" type="primary">dnaG</name>
    <name evidence="17" type="ORF">DDZ13_05245</name>
</gene>
<dbReference type="NCBIfam" id="TIGR01391">
    <property type="entry name" value="dnaG"/>
    <property type="match status" value="1"/>
</dbReference>
<protein>
    <recommendedName>
        <fullName evidence="12 13">DNA primase</fullName>
        <ecNumber evidence="12">2.7.7.101</ecNumber>
    </recommendedName>
</protein>
<comment type="caution">
    <text evidence="17">The sequence shown here is derived from an EMBL/GenBank/DDBJ whole genome shotgun (WGS) entry which is preliminary data.</text>
</comment>
<dbReference type="PIRSF" id="PIRSF002811">
    <property type="entry name" value="DnaG"/>
    <property type="match status" value="1"/>
</dbReference>
<evidence type="ECO:0000256" key="13">
    <source>
        <dbReference type="PIRNR" id="PIRNR002811"/>
    </source>
</evidence>
<keyword evidence="8 13" id="KW-0862">Zinc</keyword>
<evidence type="ECO:0000256" key="5">
    <source>
        <dbReference type="ARBA" id="ARBA00022705"/>
    </source>
</evidence>
<keyword evidence="3 12" id="KW-0808">Transferase</keyword>
<sequence>MLANFHLPSHFHSHLPLPRIAQRSIEAIKHQVNLVDIVSPYVQLKRAGRSWKGLSPFTTEKTPSFYVHPDRGFFKCFSTGEGGDCFSFVMKMENLEFYEAIEFIAKKYNITLEYEEGGPSREEMSLRKQIFELHELACDWFHRQLVESKEAAPVRTYWKENRGFTGETAKEFKIGYAPAAINALALYFKERGVTTAAMHQSGLFFARDREQEHANFKSRFRGRLMIPIRDVQGRVVAFTARQLEQTPQDDPAREAKYVNSPETPIFHKGRILFGLDHARTHLKEGDSFLLVEGQLDAIRCWTVGLHTAVAPQGTAITEEQLALLSRYEPASVECLLDGDAAGRKAALRALPLAFKAGLEFRFLLLPEKADPDDLLRTEGAAALEPLRQNAKSGIQLSIEDALPEDHAPSTHDKSVALRNIFELLVHVPSEVAREDYIQSAARILKVDAQAALRDYNAAQRMRPRSSGPKEETSAPPAAKDPLLTQATWELLWLVLHHPEHTKTLPELIDYEWINSDSPAACMLSRILAELREGLIDDTSEIDKLLDSTEDRQLLADIHSRDLEVEEPVKQIEICLNKLRRKHHETRIKELEQTILNAEPAQRVGLMKERKQLVSELSKPLEI</sequence>
<dbReference type="GO" id="GO:0006269">
    <property type="term" value="P:DNA replication, synthesis of primer"/>
    <property type="evidence" value="ECO:0007669"/>
    <property type="project" value="UniProtKB-UniRule"/>
</dbReference>
<keyword evidence="11 12" id="KW-0804">Transcription</keyword>
<dbReference type="EMBL" id="QHJQ01000003">
    <property type="protein sequence ID" value="PXA04582.1"/>
    <property type="molecule type" value="Genomic_DNA"/>
</dbReference>
<keyword evidence="9" id="KW-0460">Magnesium</keyword>
<dbReference type="SUPFAM" id="SSF56731">
    <property type="entry name" value="DNA primase core"/>
    <property type="match status" value="1"/>
</dbReference>
<dbReference type="Gene3D" id="3.90.580.10">
    <property type="entry name" value="Zinc finger, CHC2-type domain"/>
    <property type="match status" value="1"/>
</dbReference>
<evidence type="ECO:0000256" key="4">
    <source>
        <dbReference type="ARBA" id="ARBA00022695"/>
    </source>
</evidence>
<keyword evidence="6 13" id="KW-0479">Metal-binding</keyword>
<dbReference type="AlphaFoldDB" id="A0A317ZHY0"/>
<evidence type="ECO:0000256" key="2">
    <source>
        <dbReference type="ARBA" id="ARBA00022515"/>
    </source>
</evidence>
<evidence type="ECO:0000256" key="1">
    <source>
        <dbReference type="ARBA" id="ARBA00022478"/>
    </source>
</evidence>
<dbReference type="InterPro" id="IPR006171">
    <property type="entry name" value="TOPRIM_dom"/>
</dbReference>
<dbReference type="Gene3D" id="3.40.1360.10">
    <property type="match status" value="1"/>
</dbReference>
<dbReference type="InParanoid" id="A0A317ZHY0"/>
<feature type="region of interest" description="Disordered" evidence="14">
    <location>
        <begin position="457"/>
        <end position="480"/>
    </location>
</feature>
<dbReference type="PANTHER" id="PTHR30313">
    <property type="entry name" value="DNA PRIMASE"/>
    <property type="match status" value="1"/>
</dbReference>
<comment type="subunit">
    <text evidence="12">Monomer. Interacts with DnaB.</text>
</comment>
<dbReference type="GO" id="GO:0003677">
    <property type="term" value="F:DNA binding"/>
    <property type="evidence" value="ECO:0007669"/>
    <property type="project" value="UniProtKB-KW"/>
</dbReference>
<dbReference type="PANTHER" id="PTHR30313:SF2">
    <property type="entry name" value="DNA PRIMASE"/>
    <property type="match status" value="1"/>
</dbReference>
<dbReference type="CDD" id="cd03364">
    <property type="entry name" value="TOPRIM_DnaG_primases"/>
    <property type="match status" value="1"/>
</dbReference>